<sequence>MNQSDFLEWLRLYRHELMNDLQIIQGYATMGKYEKSNDKINQLVERLKHERQLQTLNADQFVNWLLTVSLSVKQLDISYTIETSKTDLADVDDDMKLDSELVINYLLPLVGEFDVIPVQITISGEDRIQLLFEIELLKEKQHDLINSLKTKGILSNTTNDNCLSLTIKY</sequence>
<keyword evidence="1" id="KW-0597">Phosphoprotein</keyword>
<dbReference type="SUPFAM" id="SSF55890">
    <property type="entry name" value="Sporulation response regulatory protein Spo0B"/>
    <property type="match status" value="1"/>
</dbReference>
<dbReference type="EMBL" id="BAAACZ010000009">
    <property type="protein sequence ID" value="GAA0456924.1"/>
    <property type="molecule type" value="Genomic_DNA"/>
</dbReference>
<dbReference type="Proteomes" id="UP001500740">
    <property type="component" value="Unassembled WGS sequence"/>
</dbReference>
<keyword evidence="3" id="KW-0418">Kinase</keyword>
<comment type="caution">
    <text evidence="5">The sequence shown here is derived from an EMBL/GenBank/DDBJ whole genome shotgun (WGS) entry which is preliminary data.</text>
</comment>
<evidence type="ECO:0000313" key="5">
    <source>
        <dbReference type="EMBL" id="GAA0456924.1"/>
    </source>
</evidence>
<proteinExistence type="predicted"/>
<evidence type="ECO:0000256" key="2">
    <source>
        <dbReference type="ARBA" id="ARBA00022679"/>
    </source>
</evidence>
<evidence type="ECO:0000313" key="6">
    <source>
        <dbReference type="Proteomes" id="UP001500740"/>
    </source>
</evidence>
<evidence type="ECO:0000256" key="1">
    <source>
        <dbReference type="ARBA" id="ARBA00022553"/>
    </source>
</evidence>
<dbReference type="Gene3D" id="1.10.287.130">
    <property type="match status" value="1"/>
</dbReference>
<name>A0ABN0ZRZ1_9BACI</name>
<dbReference type="RefSeq" id="WP_343782175.1">
    <property type="nucleotide sequence ID" value="NZ_BAAACZ010000009.1"/>
</dbReference>
<accession>A0ABN0ZRZ1</accession>
<gene>
    <name evidence="5" type="ORF">GCM10008935_09810</name>
</gene>
<dbReference type="InterPro" id="IPR039506">
    <property type="entry name" value="SPOB_a"/>
</dbReference>
<feature type="domain" description="SpoOB alpha-helical" evidence="4">
    <location>
        <begin position="4"/>
        <end position="53"/>
    </location>
</feature>
<evidence type="ECO:0000259" key="4">
    <source>
        <dbReference type="Pfam" id="PF14689"/>
    </source>
</evidence>
<evidence type="ECO:0000256" key="3">
    <source>
        <dbReference type="ARBA" id="ARBA00022777"/>
    </source>
</evidence>
<organism evidence="5 6">
    <name type="scientific">Alkalibacillus silvisoli</name>
    <dbReference type="NCBI Taxonomy" id="392823"/>
    <lineage>
        <taxon>Bacteria</taxon>
        <taxon>Bacillati</taxon>
        <taxon>Bacillota</taxon>
        <taxon>Bacilli</taxon>
        <taxon>Bacillales</taxon>
        <taxon>Bacillaceae</taxon>
        <taxon>Alkalibacillus</taxon>
    </lineage>
</organism>
<dbReference type="InterPro" id="IPR016120">
    <property type="entry name" value="Sig_transdc_His_kin_SpoOB"/>
</dbReference>
<keyword evidence="2" id="KW-0808">Transferase</keyword>
<reference evidence="5 6" key="1">
    <citation type="journal article" date="2019" name="Int. J. Syst. Evol. Microbiol.">
        <title>The Global Catalogue of Microorganisms (GCM) 10K type strain sequencing project: providing services to taxonomists for standard genome sequencing and annotation.</title>
        <authorList>
            <consortium name="The Broad Institute Genomics Platform"/>
            <consortium name="The Broad Institute Genome Sequencing Center for Infectious Disease"/>
            <person name="Wu L."/>
            <person name="Ma J."/>
        </authorList>
    </citation>
    <scope>NUCLEOTIDE SEQUENCE [LARGE SCALE GENOMIC DNA]</scope>
    <source>
        <strain evidence="5 6">JCM 14193</strain>
    </source>
</reference>
<protein>
    <recommendedName>
        <fullName evidence="4">SpoOB alpha-helical domain-containing protein</fullName>
    </recommendedName>
</protein>
<keyword evidence="6" id="KW-1185">Reference proteome</keyword>
<dbReference type="Pfam" id="PF14689">
    <property type="entry name" value="SPOB_a"/>
    <property type="match status" value="1"/>
</dbReference>